<protein>
    <submittedName>
        <fullName evidence="2">tRNA1(Val) (Adenine(37)-N6)-methyltransferase</fullName>
        <ecNumber evidence="2">2.1.1.223</ecNumber>
    </submittedName>
</protein>
<dbReference type="Proteomes" id="UP001460679">
    <property type="component" value="Chromosome"/>
</dbReference>
<gene>
    <name evidence="2" type="ORF">WG616_01725</name>
</gene>
<evidence type="ECO:0000313" key="2">
    <source>
        <dbReference type="EMBL" id="WXL28722.1"/>
    </source>
</evidence>
<dbReference type="EC" id="2.1.1.223" evidence="2"/>
<dbReference type="GO" id="GO:0032259">
    <property type="term" value="P:methylation"/>
    <property type="evidence" value="ECO:0007669"/>
    <property type="project" value="UniProtKB-KW"/>
</dbReference>
<proteinExistence type="predicted"/>
<dbReference type="SUPFAM" id="SSF53335">
    <property type="entry name" value="S-adenosyl-L-methionine-dependent methyltransferases"/>
    <property type="match status" value="1"/>
</dbReference>
<organism evidence="2 3">
    <name type="scientific">[Mycoplasma] gypis</name>
    <dbReference type="NCBI Taxonomy" id="92404"/>
    <lineage>
        <taxon>Bacteria</taxon>
        <taxon>Bacillati</taxon>
        <taxon>Mycoplasmatota</taxon>
        <taxon>Mycoplasmoidales</taxon>
        <taxon>Metamycoplasmataceae</taxon>
        <taxon>Metamycoplasma</taxon>
    </lineage>
</organism>
<dbReference type="InterPro" id="IPR050210">
    <property type="entry name" value="tRNA_Adenine-N(6)_MTase"/>
</dbReference>
<dbReference type="EMBL" id="CP148066">
    <property type="protein sequence ID" value="WXL28722.1"/>
    <property type="molecule type" value="Genomic_DNA"/>
</dbReference>
<keyword evidence="2" id="KW-0808">Transferase</keyword>
<dbReference type="InterPro" id="IPR029063">
    <property type="entry name" value="SAM-dependent_MTases_sf"/>
</dbReference>
<keyword evidence="2" id="KW-0489">Methyltransferase</keyword>
<dbReference type="PROSITE" id="PS00092">
    <property type="entry name" value="N6_MTASE"/>
    <property type="match status" value="1"/>
</dbReference>
<reference evidence="2" key="1">
    <citation type="submission" date="2024-03" db="EMBL/GenBank/DDBJ databases">
        <title>Complete genome sequence of Mycoplasma gypis type strain B1/T1.</title>
        <authorList>
            <person name="Spergser J."/>
        </authorList>
    </citation>
    <scope>NUCLEOTIDE SEQUENCE [LARGE SCALE GENOMIC DNA]</scope>
    <source>
        <strain evidence="2">B1/T1</strain>
    </source>
</reference>
<dbReference type="Pfam" id="PF05175">
    <property type="entry name" value="MTS"/>
    <property type="match status" value="1"/>
</dbReference>
<evidence type="ECO:0000313" key="3">
    <source>
        <dbReference type="Proteomes" id="UP001460679"/>
    </source>
</evidence>
<dbReference type="GO" id="GO:0008168">
    <property type="term" value="F:methyltransferase activity"/>
    <property type="evidence" value="ECO:0007669"/>
    <property type="project" value="UniProtKB-KW"/>
</dbReference>
<dbReference type="RefSeq" id="WP_205498516.1">
    <property type="nucleotide sequence ID" value="NZ_CP148066.1"/>
</dbReference>
<dbReference type="CDD" id="cd02440">
    <property type="entry name" value="AdoMet_MTases"/>
    <property type="match status" value="1"/>
</dbReference>
<dbReference type="PANTHER" id="PTHR47739:SF1">
    <property type="entry name" value="TRNA1(VAL) (ADENINE(37)-N6)-METHYLTRANSFERASE"/>
    <property type="match status" value="1"/>
</dbReference>
<keyword evidence="3" id="KW-1185">Reference proteome</keyword>
<accession>A0ABZ2RR73</accession>
<sequence>MTENKFKKPLKKSWVKNNLGYQDGLEIYQDKEMFSYSVDTILLGNFCSLNRSIRNVLEVGTNNAALSIFVAQRSQKINIDAVEIQPEAVELANYNVELNNLKDRINVINEDFNIFAKQYAKKIGIKEAKKYDLIICNPPYYNKENNIARSKTTKFQEIATHEIYLNLNQLVSGCAKIIEQKGYLAIVLPISRFIDLIETLRKYKFEPKRIQMIYPRVNDIAKFCLVESRYNAGWGSHFLKNLYLHPQDKKNHTYNEEVRQLYVPQKIKE</sequence>
<evidence type="ECO:0000259" key="1">
    <source>
        <dbReference type="Pfam" id="PF05175"/>
    </source>
</evidence>
<name>A0ABZ2RR73_9BACT</name>
<feature type="domain" description="Methyltransferase small" evidence="1">
    <location>
        <begin position="41"/>
        <end position="145"/>
    </location>
</feature>
<dbReference type="InterPro" id="IPR007848">
    <property type="entry name" value="Small_mtfrase_dom"/>
</dbReference>
<dbReference type="Gene3D" id="3.40.50.150">
    <property type="entry name" value="Vaccinia Virus protein VP39"/>
    <property type="match status" value="1"/>
</dbReference>
<dbReference type="InterPro" id="IPR002052">
    <property type="entry name" value="DNA_methylase_N6_adenine_CS"/>
</dbReference>
<dbReference type="PANTHER" id="PTHR47739">
    <property type="entry name" value="TRNA1(VAL) (ADENINE(37)-N6)-METHYLTRANSFERASE"/>
    <property type="match status" value="1"/>
</dbReference>